<evidence type="ECO:0008006" key="4">
    <source>
        <dbReference type="Google" id="ProtNLM"/>
    </source>
</evidence>
<proteinExistence type="predicted"/>
<dbReference type="RefSeq" id="WP_221525177.1">
    <property type="nucleotide sequence ID" value="NZ_JACHMI010000001.1"/>
</dbReference>
<dbReference type="Gene3D" id="3.40.50.720">
    <property type="entry name" value="NAD(P)-binding Rossmann-like Domain"/>
    <property type="match status" value="1"/>
</dbReference>
<evidence type="ECO:0000256" key="1">
    <source>
        <dbReference type="SAM" id="MobiDB-lite"/>
    </source>
</evidence>
<comment type="caution">
    <text evidence="2">The sequence shown here is derived from an EMBL/GenBank/DDBJ whole genome shotgun (WGS) entry which is preliminary data.</text>
</comment>
<evidence type="ECO:0000313" key="3">
    <source>
        <dbReference type="Proteomes" id="UP000565579"/>
    </source>
</evidence>
<evidence type="ECO:0000313" key="2">
    <source>
        <dbReference type="EMBL" id="MBB6552754.1"/>
    </source>
</evidence>
<dbReference type="EMBL" id="JACHMI010000001">
    <property type="protein sequence ID" value="MBB6552754.1"/>
    <property type="molecule type" value="Genomic_DNA"/>
</dbReference>
<sequence length="71" mass="6975">MSATTSRGSASPALRARAAAPGACATDLTRDLPLPITRTAAEGAAVVIHLATLGADGPTGGFFDDGGPVPW</sequence>
<dbReference type="Proteomes" id="UP000565579">
    <property type="component" value="Unassembled WGS sequence"/>
</dbReference>
<reference evidence="2 3" key="1">
    <citation type="submission" date="2020-08" db="EMBL/GenBank/DDBJ databases">
        <title>Sequencing the genomes of 1000 actinobacteria strains.</title>
        <authorList>
            <person name="Klenk H.-P."/>
        </authorList>
    </citation>
    <scope>NUCLEOTIDE SEQUENCE [LARGE SCALE GENOMIC DNA]</scope>
    <source>
        <strain evidence="2 3">DSM 43768</strain>
    </source>
</reference>
<protein>
    <recommendedName>
        <fullName evidence="4">SDR family oxidoreductase</fullName>
    </recommendedName>
</protein>
<organism evidence="2 3">
    <name type="scientific">Nonomuraea rubra</name>
    <dbReference type="NCBI Taxonomy" id="46180"/>
    <lineage>
        <taxon>Bacteria</taxon>
        <taxon>Bacillati</taxon>
        <taxon>Actinomycetota</taxon>
        <taxon>Actinomycetes</taxon>
        <taxon>Streptosporangiales</taxon>
        <taxon>Streptosporangiaceae</taxon>
        <taxon>Nonomuraea</taxon>
    </lineage>
</organism>
<accession>A0A7X0P0C3</accession>
<dbReference type="AlphaFoldDB" id="A0A7X0P0C3"/>
<name>A0A7X0P0C3_9ACTN</name>
<gene>
    <name evidence="2" type="ORF">HD593_007549</name>
</gene>
<keyword evidence="3" id="KW-1185">Reference proteome</keyword>
<feature type="region of interest" description="Disordered" evidence="1">
    <location>
        <begin position="1"/>
        <end position="22"/>
    </location>
</feature>